<dbReference type="CDD" id="cd10445">
    <property type="entry name" value="GIY-YIG_bI1_like"/>
    <property type="match status" value="1"/>
</dbReference>
<dbReference type="OrthoDB" id="3798971at2759"/>
<dbReference type="SUPFAM" id="SSF82771">
    <property type="entry name" value="GIY-YIG endonuclease"/>
    <property type="match status" value="1"/>
</dbReference>
<feature type="signal peptide" evidence="1">
    <location>
        <begin position="1"/>
        <end position="16"/>
    </location>
</feature>
<name>A0A6A6SLU6_9PLEO</name>
<evidence type="ECO:0000259" key="2">
    <source>
        <dbReference type="PROSITE" id="PS50164"/>
    </source>
</evidence>
<evidence type="ECO:0000256" key="1">
    <source>
        <dbReference type="SAM" id="SignalP"/>
    </source>
</evidence>
<evidence type="ECO:0000313" key="4">
    <source>
        <dbReference type="Proteomes" id="UP000799324"/>
    </source>
</evidence>
<reference evidence="3" key="1">
    <citation type="journal article" date="2020" name="Stud. Mycol.">
        <title>101 Dothideomycetes genomes: a test case for predicting lifestyles and emergence of pathogens.</title>
        <authorList>
            <person name="Haridas S."/>
            <person name="Albert R."/>
            <person name="Binder M."/>
            <person name="Bloem J."/>
            <person name="Labutti K."/>
            <person name="Salamov A."/>
            <person name="Andreopoulos B."/>
            <person name="Baker S."/>
            <person name="Barry K."/>
            <person name="Bills G."/>
            <person name="Bluhm B."/>
            <person name="Cannon C."/>
            <person name="Castanera R."/>
            <person name="Culley D."/>
            <person name="Daum C."/>
            <person name="Ezra D."/>
            <person name="Gonzalez J."/>
            <person name="Henrissat B."/>
            <person name="Kuo A."/>
            <person name="Liang C."/>
            <person name="Lipzen A."/>
            <person name="Lutzoni F."/>
            <person name="Magnuson J."/>
            <person name="Mondo S."/>
            <person name="Nolan M."/>
            <person name="Ohm R."/>
            <person name="Pangilinan J."/>
            <person name="Park H.-J."/>
            <person name="Ramirez L."/>
            <person name="Alfaro M."/>
            <person name="Sun H."/>
            <person name="Tritt A."/>
            <person name="Yoshinaga Y."/>
            <person name="Zwiers L.-H."/>
            <person name="Turgeon B."/>
            <person name="Goodwin S."/>
            <person name="Spatafora J."/>
            <person name="Crous P."/>
            <person name="Grigoriev I."/>
        </authorList>
    </citation>
    <scope>NUCLEOTIDE SEQUENCE</scope>
    <source>
        <strain evidence="3">CBS 122681</strain>
    </source>
</reference>
<dbReference type="InterPro" id="IPR000305">
    <property type="entry name" value="GIY-YIG_endonuc"/>
</dbReference>
<dbReference type="EMBL" id="MU004679">
    <property type="protein sequence ID" value="KAF2647134.1"/>
    <property type="molecule type" value="Genomic_DNA"/>
</dbReference>
<feature type="domain" description="GIY-YIG" evidence="2">
    <location>
        <begin position="61"/>
        <end position="147"/>
    </location>
</feature>
<gene>
    <name evidence="3" type="ORF">K491DRAFT_772583</name>
</gene>
<dbReference type="SMART" id="SM00465">
    <property type="entry name" value="GIYc"/>
    <property type="match status" value="1"/>
</dbReference>
<sequence length="182" mass="20985">MYQILLVSLLLKLAVMRLELRTYSTYISKHNSYYNNGHITPSVVYEDAYSMKKVILKENKGKAGIYMLTNKITGDIYVGQSIDLRKRFIKYFSLSYINSRKELIISRALIKHGYSNFSVTVLEYCNESELDVKEQYYFDKLNPQYNIQKIAGGSSKGLKLSEYTKSKISKSLKGVYAGEKAY</sequence>
<keyword evidence="4" id="KW-1185">Reference proteome</keyword>
<proteinExistence type="predicted"/>
<dbReference type="Gene3D" id="3.40.1440.10">
    <property type="entry name" value="GIY-YIG endonuclease"/>
    <property type="match status" value="1"/>
</dbReference>
<organism evidence="3 4">
    <name type="scientific">Lophiostoma macrostomum CBS 122681</name>
    <dbReference type="NCBI Taxonomy" id="1314788"/>
    <lineage>
        <taxon>Eukaryota</taxon>
        <taxon>Fungi</taxon>
        <taxon>Dikarya</taxon>
        <taxon>Ascomycota</taxon>
        <taxon>Pezizomycotina</taxon>
        <taxon>Dothideomycetes</taxon>
        <taxon>Pleosporomycetidae</taxon>
        <taxon>Pleosporales</taxon>
        <taxon>Lophiostomataceae</taxon>
        <taxon>Lophiostoma</taxon>
    </lineage>
</organism>
<dbReference type="InterPro" id="IPR006350">
    <property type="entry name" value="Intron_endoG1"/>
</dbReference>
<dbReference type="PROSITE" id="PS50164">
    <property type="entry name" value="GIY_YIG"/>
    <property type="match status" value="1"/>
</dbReference>
<accession>A0A6A6SLU6</accession>
<dbReference type="NCBIfam" id="TIGR01453">
    <property type="entry name" value="grpIintron_endo"/>
    <property type="match status" value="1"/>
</dbReference>
<dbReference type="GO" id="GO:0004519">
    <property type="term" value="F:endonuclease activity"/>
    <property type="evidence" value="ECO:0007669"/>
    <property type="project" value="InterPro"/>
</dbReference>
<evidence type="ECO:0000313" key="3">
    <source>
        <dbReference type="EMBL" id="KAF2647134.1"/>
    </source>
</evidence>
<protein>
    <submittedName>
        <fullName evidence="3">GIY-YIG-domain-containing protein</fullName>
    </submittedName>
</protein>
<keyword evidence="1" id="KW-0732">Signal</keyword>
<dbReference type="Proteomes" id="UP000799324">
    <property type="component" value="Unassembled WGS sequence"/>
</dbReference>
<dbReference type="InterPro" id="IPR035901">
    <property type="entry name" value="GIY-YIG_endonuc_sf"/>
</dbReference>
<dbReference type="AlphaFoldDB" id="A0A6A6SLU6"/>
<feature type="chain" id="PRO_5025565218" evidence="1">
    <location>
        <begin position="17"/>
        <end position="182"/>
    </location>
</feature>
<dbReference type="Pfam" id="PF01541">
    <property type="entry name" value="GIY-YIG"/>
    <property type="match status" value="1"/>
</dbReference>